<reference evidence="5" key="1">
    <citation type="submission" date="2018-05" db="EMBL/GenBank/DDBJ databases">
        <authorList>
            <person name="Lanie J.A."/>
            <person name="Ng W.-L."/>
            <person name="Kazmierczak K.M."/>
            <person name="Andrzejewski T.M."/>
            <person name="Davidsen T.M."/>
            <person name="Wayne K.J."/>
            <person name="Tettelin H."/>
            <person name="Glass J.I."/>
            <person name="Rusch D."/>
            <person name="Podicherti R."/>
            <person name="Tsui H.-C.T."/>
            <person name="Winkler M.E."/>
        </authorList>
    </citation>
    <scope>NUCLEOTIDE SEQUENCE</scope>
</reference>
<organism evidence="5">
    <name type="scientific">marine metagenome</name>
    <dbReference type="NCBI Taxonomy" id="408172"/>
    <lineage>
        <taxon>unclassified sequences</taxon>
        <taxon>metagenomes</taxon>
        <taxon>ecological metagenomes</taxon>
    </lineage>
</organism>
<keyword evidence="2" id="KW-0547">Nucleotide-binding</keyword>
<evidence type="ECO:0000259" key="4">
    <source>
        <dbReference type="Pfam" id="PF00005"/>
    </source>
</evidence>
<proteinExistence type="predicted"/>
<evidence type="ECO:0000256" key="1">
    <source>
        <dbReference type="ARBA" id="ARBA00022448"/>
    </source>
</evidence>
<dbReference type="InterPro" id="IPR027417">
    <property type="entry name" value="P-loop_NTPase"/>
</dbReference>
<dbReference type="Gene3D" id="3.40.50.300">
    <property type="entry name" value="P-loop containing nucleotide triphosphate hydrolases"/>
    <property type="match status" value="1"/>
</dbReference>
<dbReference type="Pfam" id="PF00005">
    <property type="entry name" value="ABC_tran"/>
    <property type="match status" value="1"/>
</dbReference>
<keyword evidence="1" id="KW-0813">Transport</keyword>
<evidence type="ECO:0000256" key="2">
    <source>
        <dbReference type="ARBA" id="ARBA00022741"/>
    </source>
</evidence>
<dbReference type="PANTHER" id="PTHR45772:SF1">
    <property type="entry name" value="ABC TRANSPORTER ATP-BINDING PROTEIN"/>
    <property type="match status" value="1"/>
</dbReference>
<feature type="domain" description="ABC transporter" evidence="4">
    <location>
        <begin position="11"/>
        <end position="61"/>
    </location>
</feature>
<evidence type="ECO:0000256" key="3">
    <source>
        <dbReference type="ARBA" id="ARBA00022840"/>
    </source>
</evidence>
<dbReference type="GO" id="GO:0016887">
    <property type="term" value="F:ATP hydrolysis activity"/>
    <property type="evidence" value="ECO:0007669"/>
    <property type="project" value="InterPro"/>
</dbReference>
<dbReference type="AlphaFoldDB" id="A0A382RNB7"/>
<protein>
    <recommendedName>
        <fullName evidence="4">ABC transporter domain-containing protein</fullName>
    </recommendedName>
</protein>
<name>A0A382RNB7_9ZZZZ</name>
<accession>A0A382RNB7</accession>
<dbReference type="GO" id="GO:0005886">
    <property type="term" value="C:plasma membrane"/>
    <property type="evidence" value="ECO:0007669"/>
    <property type="project" value="TreeGrafter"/>
</dbReference>
<dbReference type="PANTHER" id="PTHR45772">
    <property type="entry name" value="CONSERVED COMPONENT OF ABC TRANSPORTER FOR NATURAL AMINO ACIDS-RELATED"/>
    <property type="match status" value="1"/>
</dbReference>
<keyword evidence="3" id="KW-0067">ATP-binding</keyword>
<dbReference type="GO" id="GO:0005524">
    <property type="term" value="F:ATP binding"/>
    <property type="evidence" value="ECO:0007669"/>
    <property type="project" value="UniProtKB-KW"/>
</dbReference>
<dbReference type="InterPro" id="IPR003439">
    <property type="entry name" value="ABC_transporter-like_ATP-bd"/>
</dbReference>
<dbReference type="InterPro" id="IPR051120">
    <property type="entry name" value="ABC_AA/LPS_Transport"/>
</dbReference>
<evidence type="ECO:0000313" key="5">
    <source>
        <dbReference type="EMBL" id="SVC98762.1"/>
    </source>
</evidence>
<sequence length="64" mass="6800">MAVQFGGIRAVDNVSFHVKEGEVFTIIGPNGAGKTTIFNLISRIYESTAGVIIFEGKDIAKCPA</sequence>
<dbReference type="EMBL" id="UINC01122757">
    <property type="protein sequence ID" value="SVC98762.1"/>
    <property type="molecule type" value="Genomic_DNA"/>
</dbReference>
<feature type="non-terminal residue" evidence="5">
    <location>
        <position position="64"/>
    </location>
</feature>
<gene>
    <name evidence="5" type="ORF">METZ01_LOCUS351616</name>
</gene>
<dbReference type="SUPFAM" id="SSF52540">
    <property type="entry name" value="P-loop containing nucleoside triphosphate hydrolases"/>
    <property type="match status" value="1"/>
</dbReference>